<dbReference type="EMBL" id="SMKU01000001">
    <property type="protein sequence ID" value="TDD98137.1"/>
    <property type="molecule type" value="Genomic_DNA"/>
</dbReference>
<dbReference type="AlphaFoldDB" id="A0A4V2YZQ7"/>
<organism evidence="1 2">
    <name type="scientific">Actinomadura rubrisoli</name>
    <dbReference type="NCBI Taxonomy" id="2530368"/>
    <lineage>
        <taxon>Bacteria</taxon>
        <taxon>Bacillati</taxon>
        <taxon>Actinomycetota</taxon>
        <taxon>Actinomycetes</taxon>
        <taxon>Streptosporangiales</taxon>
        <taxon>Thermomonosporaceae</taxon>
        <taxon>Actinomadura</taxon>
    </lineage>
</organism>
<evidence type="ECO:0000313" key="2">
    <source>
        <dbReference type="Proteomes" id="UP000294513"/>
    </source>
</evidence>
<keyword evidence="2" id="KW-1185">Reference proteome</keyword>
<accession>A0A4V2YZQ7</accession>
<protein>
    <submittedName>
        <fullName evidence="1">Uncharacterized protein</fullName>
    </submittedName>
</protein>
<evidence type="ECO:0000313" key="1">
    <source>
        <dbReference type="EMBL" id="TDD98137.1"/>
    </source>
</evidence>
<proteinExistence type="predicted"/>
<dbReference type="Proteomes" id="UP000294513">
    <property type="component" value="Unassembled WGS sequence"/>
</dbReference>
<sequence length="153" mass="16827">MSTACLALSKILENWEIGHNVMHGQWDWMRDPEIHSSHWEWDTYMLFFDLMLVPYGMELEKALEGEEPLGGLLARLSAAARKTTRLAAKEYLLFPLLSGPSFLPTLIGNLTAGTVRNVWSAGIVICGHFPADTAVFDEAQITRPCPPGKGGGG</sequence>
<name>A0A4V2YZQ7_9ACTN</name>
<reference evidence="1 2" key="1">
    <citation type="submission" date="2019-03" db="EMBL/GenBank/DDBJ databases">
        <title>Draft genome sequences of novel Actinobacteria.</title>
        <authorList>
            <person name="Sahin N."/>
            <person name="Ay H."/>
            <person name="Saygin H."/>
        </authorList>
    </citation>
    <scope>NUCLEOTIDE SEQUENCE [LARGE SCALE GENOMIC DNA]</scope>
    <source>
        <strain evidence="1 2">H3C3</strain>
    </source>
</reference>
<gene>
    <name evidence="1" type="ORF">E1298_00265</name>
</gene>
<dbReference type="OrthoDB" id="104711at2"/>
<comment type="caution">
    <text evidence="1">The sequence shown here is derived from an EMBL/GenBank/DDBJ whole genome shotgun (WGS) entry which is preliminary data.</text>
</comment>